<gene>
    <name evidence="3" type="ORF">GQF42_41430</name>
</gene>
<dbReference type="Pfam" id="PF11750">
    <property type="entry name" value="DUF3307"/>
    <property type="match status" value="1"/>
</dbReference>
<dbReference type="KEGG" id="sbro:GQF42_41430"/>
<evidence type="ECO:0000256" key="1">
    <source>
        <dbReference type="SAM" id="Phobius"/>
    </source>
</evidence>
<accession>A0A6I6NIQ8</accession>
<proteinExistence type="predicted"/>
<reference evidence="3 4" key="1">
    <citation type="submission" date="2019-12" db="EMBL/GenBank/DDBJ databases">
        <title>Streptomyces sp. strain T44 isolated from rhizosphere soil of Broussonetia papyrifera.</title>
        <authorList>
            <person name="Mo P."/>
        </authorList>
    </citation>
    <scope>NUCLEOTIDE SEQUENCE [LARGE SCALE GENOMIC DNA]</scope>
    <source>
        <strain evidence="3 4">T44</strain>
    </source>
</reference>
<sequence length="145" mass="15847">MTSGAVFAAVFTALFASHVWADHCWQTDKQAAEKGRPEPGAGAMKARESWRALIAHVVVYHLVMAVMLAVTTALLDLPISWAGAAAGIAFSAVTHGCWDRRWLVKAWMVLTGSREFAKNPQGRYSVDQAQHVFCLWVSALLIPLV</sequence>
<keyword evidence="1" id="KW-0812">Transmembrane</keyword>
<organism evidence="3 4">
    <name type="scientific">Streptomyces broussonetiae</name>
    <dbReference type="NCBI Taxonomy" id="2686304"/>
    <lineage>
        <taxon>Bacteria</taxon>
        <taxon>Bacillati</taxon>
        <taxon>Actinomycetota</taxon>
        <taxon>Actinomycetes</taxon>
        <taxon>Kitasatosporales</taxon>
        <taxon>Streptomycetaceae</taxon>
        <taxon>Streptomyces</taxon>
    </lineage>
</organism>
<feature type="signal peptide" evidence="2">
    <location>
        <begin position="1"/>
        <end position="21"/>
    </location>
</feature>
<keyword evidence="1" id="KW-0472">Membrane</keyword>
<keyword evidence="2" id="KW-0732">Signal</keyword>
<evidence type="ECO:0000256" key="2">
    <source>
        <dbReference type="SAM" id="SignalP"/>
    </source>
</evidence>
<dbReference type="EMBL" id="CP047020">
    <property type="protein sequence ID" value="QHA08865.1"/>
    <property type="molecule type" value="Genomic_DNA"/>
</dbReference>
<name>A0A6I6NIQ8_9ACTN</name>
<feature type="chain" id="PRO_5026144322" evidence="2">
    <location>
        <begin position="22"/>
        <end position="145"/>
    </location>
</feature>
<evidence type="ECO:0000313" key="3">
    <source>
        <dbReference type="EMBL" id="QHA08865.1"/>
    </source>
</evidence>
<dbReference type="InterPro" id="IPR021737">
    <property type="entry name" value="Phage_phiKZ_Orf197"/>
</dbReference>
<dbReference type="Proteomes" id="UP000436138">
    <property type="component" value="Chromosome"/>
</dbReference>
<protein>
    <submittedName>
        <fullName evidence="3">DUF3307 domain-containing protein</fullName>
    </submittedName>
</protein>
<keyword evidence="4" id="KW-1185">Reference proteome</keyword>
<feature type="transmembrane region" description="Helical" evidence="1">
    <location>
        <begin position="53"/>
        <end position="75"/>
    </location>
</feature>
<keyword evidence="1" id="KW-1133">Transmembrane helix</keyword>
<dbReference type="RefSeq" id="WP_158928699.1">
    <property type="nucleotide sequence ID" value="NZ_CP047020.1"/>
</dbReference>
<evidence type="ECO:0000313" key="4">
    <source>
        <dbReference type="Proteomes" id="UP000436138"/>
    </source>
</evidence>
<dbReference type="AlphaFoldDB" id="A0A6I6NIQ8"/>